<gene>
    <name evidence="2" type="ORF">SXIM_17220</name>
</gene>
<feature type="domain" description="DUF6879" evidence="1">
    <location>
        <begin position="2"/>
        <end position="137"/>
    </location>
</feature>
<evidence type="ECO:0000313" key="2">
    <source>
        <dbReference type="EMBL" id="AKG43106.1"/>
    </source>
</evidence>
<name>A0A0F7CNL2_9ACTN</name>
<dbReference type="PATRIC" id="fig|408015.6.peg.1758"/>
<sequence>MAEEQEEFAAFLAGEPMDESWHDSPWVRSMTDLGKELARVHVLRSPLTDYLRYELAAYPGNITAGENIGIIDLAHQEVNGLPDHDFWLFDDAEVYRMHYTDAGQFIGAELLPGEALQRYQGYRDIARKHAMPFADYRDQLLQD</sequence>
<dbReference type="Proteomes" id="UP000034034">
    <property type="component" value="Chromosome"/>
</dbReference>
<reference evidence="2" key="1">
    <citation type="submission" date="2019-08" db="EMBL/GenBank/DDBJ databases">
        <title>Complete genome sequence of a mangrove-derived Streptomyces xiamenensis.</title>
        <authorList>
            <person name="Xu J."/>
        </authorList>
    </citation>
    <scope>NUCLEOTIDE SEQUENCE</scope>
    <source>
        <strain evidence="2">318</strain>
    </source>
</reference>
<keyword evidence="3" id="KW-1185">Reference proteome</keyword>
<protein>
    <recommendedName>
        <fullName evidence="1">DUF6879 domain-containing protein</fullName>
    </recommendedName>
</protein>
<dbReference type="AlphaFoldDB" id="A0A0F7CNL2"/>
<dbReference type="InterPro" id="IPR049244">
    <property type="entry name" value="DUF6879"/>
</dbReference>
<proteinExistence type="predicted"/>
<dbReference type="STRING" id="408015.SXIM_17220"/>
<dbReference type="Pfam" id="PF21806">
    <property type="entry name" value="DUF6879"/>
    <property type="match status" value="1"/>
</dbReference>
<evidence type="ECO:0000313" key="3">
    <source>
        <dbReference type="Proteomes" id="UP000034034"/>
    </source>
</evidence>
<accession>A0A0F7CNL2</accession>
<dbReference type="EMBL" id="CP009922">
    <property type="protein sequence ID" value="AKG43106.1"/>
    <property type="molecule type" value="Genomic_DNA"/>
</dbReference>
<evidence type="ECO:0000259" key="1">
    <source>
        <dbReference type="Pfam" id="PF21806"/>
    </source>
</evidence>
<dbReference type="KEGG" id="sxi:SXIM_17220"/>
<organism evidence="2 3">
    <name type="scientific">Streptomyces xiamenensis</name>
    <dbReference type="NCBI Taxonomy" id="408015"/>
    <lineage>
        <taxon>Bacteria</taxon>
        <taxon>Bacillati</taxon>
        <taxon>Actinomycetota</taxon>
        <taxon>Actinomycetes</taxon>
        <taxon>Kitasatosporales</taxon>
        <taxon>Streptomycetaceae</taxon>
        <taxon>Streptomyces</taxon>
    </lineage>
</organism>
<dbReference type="HOGENOM" id="CLU_097170_1_0_11"/>